<reference evidence="1 2" key="1">
    <citation type="submission" date="2019-02" db="EMBL/GenBank/DDBJ databases">
        <title>Complete genome sequence of Burkholderia cenocepacia phage BcepSauron.</title>
        <authorList>
            <person name="Park K."/>
            <person name="Gonzalez C."/>
            <person name="Liu M."/>
            <person name="Gill J."/>
        </authorList>
    </citation>
    <scope>NUCLEOTIDE SEQUENCE [LARGE SCALE GENOMIC DNA]</scope>
</reference>
<keyword evidence="1" id="KW-0808">Transferase</keyword>
<sequence length="126" mass="14304">MKDDDEYFSAKELEILNLVLERLEHAAETPVDGAHQYLCLHIGSVGRELSYSKKRYFFHRLFGLDTTYTKAAQALIEQIAQALDGKSGNTLQGWVSLRTGYIPYADVMNAARDAWLRRALEIGYFG</sequence>
<dbReference type="EMBL" id="MK552141">
    <property type="protein sequence ID" value="QBQ74725.1"/>
    <property type="molecule type" value="Genomic_DNA"/>
</dbReference>
<keyword evidence="2" id="KW-1185">Reference proteome</keyword>
<gene>
    <name evidence="1" type="ORF">BcepSauron_345</name>
</gene>
<dbReference type="Proteomes" id="UP000301424">
    <property type="component" value="Segment"/>
</dbReference>
<evidence type="ECO:0000313" key="2">
    <source>
        <dbReference type="Proteomes" id="UP000301424"/>
    </source>
</evidence>
<organism evidence="1 2">
    <name type="scientific">Burkholderia phage BcepSauron</name>
    <dbReference type="NCBI Taxonomy" id="2530033"/>
    <lineage>
        <taxon>Viruses</taxon>
        <taxon>Duplodnaviria</taxon>
        <taxon>Heunggongvirae</taxon>
        <taxon>Uroviricota</taxon>
        <taxon>Caudoviricetes</taxon>
        <taxon>Sarumanvirus</taxon>
        <taxon>Sarumanvirus bcepsauron</taxon>
    </lineage>
</organism>
<proteinExistence type="predicted"/>
<accession>A0A482MM28</accession>
<keyword evidence="1" id="KW-0032">Aminotransferase</keyword>
<protein>
    <submittedName>
        <fullName evidence="1">Aminotransferase</fullName>
    </submittedName>
</protein>
<evidence type="ECO:0000313" key="1">
    <source>
        <dbReference type="EMBL" id="QBQ74725.1"/>
    </source>
</evidence>
<name>A0A482MM28_9CAUD</name>
<dbReference type="GO" id="GO:0008483">
    <property type="term" value="F:transaminase activity"/>
    <property type="evidence" value="ECO:0007669"/>
    <property type="project" value="UniProtKB-KW"/>
</dbReference>